<dbReference type="InterPro" id="IPR003367">
    <property type="entry name" value="Thrombospondin_3-like_rpt"/>
</dbReference>
<evidence type="ECO:0000256" key="4">
    <source>
        <dbReference type="SAM" id="SignalP"/>
    </source>
</evidence>
<evidence type="ECO:0000313" key="6">
    <source>
        <dbReference type="EMBL" id="QED29705.1"/>
    </source>
</evidence>
<dbReference type="KEGG" id="bbae:FRD01_21180"/>
<dbReference type="PANTHER" id="PTHR10199">
    <property type="entry name" value="THROMBOSPONDIN"/>
    <property type="match status" value="1"/>
</dbReference>
<dbReference type="InterPro" id="IPR028974">
    <property type="entry name" value="TSP_type-3_rpt"/>
</dbReference>
<dbReference type="EMBL" id="CP042467">
    <property type="protein sequence ID" value="QED29705.1"/>
    <property type="molecule type" value="Genomic_DNA"/>
</dbReference>
<dbReference type="SUPFAM" id="SSF53300">
    <property type="entry name" value="vWA-like"/>
    <property type="match status" value="1"/>
</dbReference>
<gene>
    <name evidence="6" type="ORF">FRD01_21180</name>
</gene>
<feature type="domain" description="VWFA" evidence="5">
    <location>
        <begin position="151"/>
        <end position="345"/>
    </location>
</feature>
<sequence length="477" mass="49388">MKYSSLFMIAALLATACADDATNGGNDPITVCPAGQVYNPAADRCVPGGQGEDTPPADPTPKEEFPSEEPFAETDGDEIVDRLDNCPYDANPDQADSDADGIGDVCDNCPDKSNPDQADSDGNGSGDACSPVPTGQICAEQTTGFQVLKPNIFFSLDKSGSMLGDPMFQAKSGMNAIADELASEVRFGIGAFPVELVCGIAHSTLLPMGEHTPAAIKSSYAALGSEGGTPTYDALEDILVAGLTNDPNDPNDDARAKAAVLITDGEPNNCRPNPVGDTINAARALSNAGIPVYVIGFNFEGANPTNLNAIAEAGGTNANINGQRFYPANDATTLVQALRQISSEVISCSYVLDTPPPDPNKVWVSINNNFLAQSDYTFDGGGNTLTLNQATCDQLRSSDPTTTQVSITLGCATPCVPGEFWGCCIDAGDSCQSDAECCLGTCTNGTCEDLCRPTGITCTENTDCCQGICAGGVCIAQ</sequence>
<dbReference type="GO" id="GO:0007155">
    <property type="term" value="P:cell adhesion"/>
    <property type="evidence" value="ECO:0007669"/>
    <property type="project" value="InterPro"/>
</dbReference>
<evidence type="ECO:0000313" key="7">
    <source>
        <dbReference type="Proteomes" id="UP000321595"/>
    </source>
</evidence>
<feature type="signal peptide" evidence="4">
    <location>
        <begin position="1"/>
        <end position="18"/>
    </location>
</feature>
<dbReference type="InterPro" id="IPR036465">
    <property type="entry name" value="vWFA_dom_sf"/>
</dbReference>
<proteinExistence type="predicted"/>
<dbReference type="Gene3D" id="3.40.50.410">
    <property type="entry name" value="von Willebrand factor, type A domain"/>
    <property type="match status" value="1"/>
</dbReference>
<dbReference type="Pfam" id="PF02412">
    <property type="entry name" value="TSP_3"/>
    <property type="match status" value="1"/>
</dbReference>
<evidence type="ECO:0000256" key="3">
    <source>
        <dbReference type="SAM" id="MobiDB-lite"/>
    </source>
</evidence>
<dbReference type="Pfam" id="PF00092">
    <property type="entry name" value="VWA"/>
    <property type="match status" value="1"/>
</dbReference>
<dbReference type="RefSeq" id="WP_146962938.1">
    <property type="nucleotide sequence ID" value="NZ_CP042467.1"/>
</dbReference>
<dbReference type="AlphaFoldDB" id="A0A5B8XVT9"/>
<organism evidence="6 7">
    <name type="scientific">Microvenator marinus</name>
    <dbReference type="NCBI Taxonomy" id="2600177"/>
    <lineage>
        <taxon>Bacteria</taxon>
        <taxon>Deltaproteobacteria</taxon>
        <taxon>Bradymonadales</taxon>
        <taxon>Microvenatoraceae</taxon>
        <taxon>Microvenator</taxon>
    </lineage>
</organism>
<keyword evidence="2" id="KW-0106">Calcium</keyword>
<feature type="region of interest" description="Disordered" evidence="3">
    <location>
        <begin position="43"/>
        <end position="130"/>
    </location>
</feature>
<reference evidence="6 7" key="1">
    <citation type="submission" date="2019-08" db="EMBL/GenBank/DDBJ databases">
        <authorList>
            <person name="Liang Q."/>
        </authorList>
    </citation>
    <scope>NUCLEOTIDE SEQUENCE [LARGE SCALE GENOMIC DNA]</scope>
    <source>
        <strain evidence="6 7">V1718</strain>
    </source>
</reference>
<accession>A0A5B8XVT9</accession>
<feature type="compositionally biased region" description="Acidic residues" evidence="3">
    <location>
        <begin position="66"/>
        <end position="78"/>
    </location>
</feature>
<dbReference type="CDD" id="cd00198">
    <property type="entry name" value="vWFA"/>
    <property type="match status" value="1"/>
</dbReference>
<dbReference type="SMART" id="SM00327">
    <property type="entry name" value="VWA"/>
    <property type="match status" value="1"/>
</dbReference>
<feature type="chain" id="PRO_5022802255" evidence="4">
    <location>
        <begin position="19"/>
        <end position="477"/>
    </location>
</feature>
<dbReference type="SUPFAM" id="SSF103647">
    <property type="entry name" value="TSP type-3 repeat"/>
    <property type="match status" value="1"/>
</dbReference>
<evidence type="ECO:0000256" key="2">
    <source>
        <dbReference type="ARBA" id="ARBA00022837"/>
    </source>
</evidence>
<dbReference type="Proteomes" id="UP000321595">
    <property type="component" value="Chromosome"/>
</dbReference>
<keyword evidence="7" id="KW-1185">Reference proteome</keyword>
<evidence type="ECO:0000256" key="1">
    <source>
        <dbReference type="ARBA" id="ARBA00022729"/>
    </source>
</evidence>
<name>A0A5B8XVT9_9DELT</name>
<keyword evidence="1 4" id="KW-0732">Signal</keyword>
<dbReference type="GO" id="GO:0005509">
    <property type="term" value="F:calcium ion binding"/>
    <property type="evidence" value="ECO:0007669"/>
    <property type="project" value="InterPro"/>
</dbReference>
<dbReference type="PROSITE" id="PS50234">
    <property type="entry name" value="VWFA"/>
    <property type="match status" value="1"/>
</dbReference>
<dbReference type="InterPro" id="IPR002035">
    <property type="entry name" value="VWF_A"/>
</dbReference>
<evidence type="ECO:0000259" key="5">
    <source>
        <dbReference type="PROSITE" id="PS50234"/>
    </source>
</evidence>
<dbReference type="Gene3D" id="4.10.1080.10">
    <property type="entry name" value="TSP type-3 repeat"/>
    <property type="match status" value="1"/>
</dbReference>
<protein>
    <submittedName>
        <fullName evidence="6">VWA domain-containing protein</fullName>
    </submittedName>
</protein>
<dbReference type="PROSITE" id="PS51257">
    <property type="entry name" value="PROKAR_LIPOPROTEIN"/>
    <property type="match status" value="1"/>
</dbReference>
<dbReference type="OrthoDB" id="5503950at2"/>